<dbReference type="PROSITE" id="PS00397">
    <property type="entry name" value="RECOMBINASES_1"/>
    <property type="match status" value="1"/>
</dbReference>
<dbReference type="InterPro" id="IPR006118">
    <property type="entry name" value="Recombinase_CS"/>
</dbReference>
<dbReference type="Pfam" id="PF02796">
    <property type="entry name" value="HTH_7"/>
    <property type="match status" value="1"/>
</dbReference>
<feature type="domain" description="Resolvase/invertase-type recombinase catalytic" evidence="7">
    <location>
        <begin position="43"/>
        <end position="176"/>
    </location>
</feature>
<dbReference type="Proteomes" id="UP000240988">
    <property type="component" value="Unassembled WGS sequence"/>
</dbReference>
<comment type="similarity">
    <text evidence="1">Belongs to the site-specific recombinase resolvase family.</text>
</comment>
<dbReference type="InterPro" id="IPR009057">
    <property type="entry name" value="Homeodomain-like_sf"/>
</dbReference>
<name>A0A2U3NWG2_9MYCO</name>
<dbReference type="GO" id="GO:0003677">
    <property type="term" value="F:DNA binding"/>
    <property type="evidence" value="ECO:0007669"/>
    <property type="project" value="UniProtKB-KW"/>
</dbReference>
<dbReference type="Pfam" id="PF00239">
    <property type="entry name" value="Resolvase"/>
    <property type="match status" value="1"/>
</dbReference>
<evidence type="ECO:0000256" key="1">
    <source>
        <dbReference type="ARBA" id="ARBA00009913"/>
    </source>
</evidence>
<dbReference type="PROSITE" id="PS51736">
    <property type="entry name" value="RECOMBINASES_3"/>
    <property type="match status" value="1"/>
</dbReference>
<keyword evidence="2" id="KW-0229">DNA integration</keyword>
<organism evidence="8 9">
    <name type="scientific">Mycobacterium rhizamassiliense</name>
    <dbReference type="NCBI Taxonomy" id="1841860"/>
    <lineage>
        <taxon>Bacteria</taxon>
        <taxon>Bacillati</taxon>
        <taxon>Actinomycetota</taxon>
        <taxon>Actinomycetes</taxon>
        <taxon>Mycobacteriales</taxon>
        <taxon>Mycobacteriaceae</taxon>
        <taxon>Mycobacterium</taxon>
    </lineage>
</organism>
<keyword evidence="4" id="KW-0233">DNA recombination</keyword>
<keyword evidence="3" id="KW-0238">DNA-binding</keyword>
<dbReference type="Gene3D" id="1.10.10.60">
    <property type="entry name" value="Homeodomain-like"/>
    <property type="match status" value="1"/>
</dbReference>
<protein>
    <submittedName>
        <fullName evidence="8">Site-specific DNA recombinase related to the DNA invertase Pin</fullName>
    </submittedName>
</protein>
<evidence type="ECO:0000313" key="8">
    <source>
        <dbReference type="EMBL" id="SPM35795.1"/>
    </source>
</evidence>
<dbReference type="FunFam" id="3.40.50.1390:FF:000001">
    <property type="entry name" value="DNA recombinase"/>
    <property type="match status" value="1"/>
</dbReference>
<dbReference type="AlphaFoldDB" id="A0A2U3NWG2"/>
<dbReference type="CDD" id="cd03768">
    <property type="entry name" value="SR_ResInv"/>
    <property type="match status" value="1"/>
</dbReference>
<dbReference type="PANTHER" id="PTHR30461:SF2">
    <property type="entry name" value="SERINE RECOMBINASE PINE-RELATED"/>
    <property type="match status" value="1"/>
</dbReference>
<dbReference type="InterPro" id="IPR006119">
    <property type="entry name" value="Resolv_N"/>
</dbReference>
<evidence type="ECO:0000256" key="6">
    <source>
        <dbReference type="PROSITE-ProRule" id="PRU10137"/>
    </source>
</evidence>
<evidence type="ECO:0000256" key="4">
    <source>
        <dbReference type="ARBA" id="ARBA00023172"/>
    </source>
</evidence>
<reference evidence="8 9" key="1">
    <citation type="submission" date="2017-01" db="EMBL/GenBank/DDBJ databases">
        <authorList>
            <consortium name="Urmite Genomes"/>
        </authorList>
    </citation>
    <scope>NUCLEOTIDE SEQUENCE [LARGE SCALE GENOMIC DNA]</scope>
    <source>
        <strain evidence="8 9">AB57</strain>
    </source>
</reference>
<dbReference type="PANTHER" id="PTHR30461">
    <property type="entry name" value="DNA-INVERTASE FROM LAMBDOID PROPHAGE"/>
    <property type="match status" value="1"/>
</dbReference>
<dbReference type="STRING" id="1841860.GCA_900157375_03628"/>
<keyword evidence="9" id="KW-1185">Reference proteome</keyword>
<dbReference type="SUPFAM" id="SSF53041">
    <property type="entry name" value="Resolvase-like"/>
    <property type="match status" value="1"/>
</dbReference>
<dbReference type="Gene3D" id="3.40.50.1390">
    <property type="entry name" value="Resolvase, N-terminal catalytic domain"/>
    <property type="match status" value="1"/>
</dbReference>
<accession>A0A2U3NWG2</accession>
<gene>
    <name evidence="8" type="ORF">MRAB57_3626</name>
</gene>
<sequence length="227" mass="24703">MRVFPRPAVPEVHAESASFGKYGSDHFGSLSVSLNSATQAVSTVIGYARVSTITQTLEQQTEALAAAGAGKVFHDVMSGARDDRPGFAECLQYLRDGDTLVVWRLDRLGRNMRSIVNTLHELTERGVTVRSLHDGVDTSTSTGRMVAGILMSIAEYERELVRERTALKLEHARKSGRKFGRPAKLSPEQAALAGRMKSNGETAATICSALGIGRTTLYRYLAHHEGE</sequence>
<dbReference type="InterPro" id="IPR006120">
    <property type="entry name" value="Resolvase_HTH_dom"/>
</dbReference>
<dbReference type="InterPro" id="IPR050639">
    <property type="entry name" value="SSR_resolvase"/>
</dbReference>
<dbReference type="SMART" id="SM00857">
    <property type="entry name" value="Resolvase"/>
    <property type="match status" value="1"/>
</dbReference>
<dbReference type="EMBL" id="FUFA01000004">
    <property type="protein sequence ID" value="SPM35795.1"/>
    <property type="molecule type" value="Genomic_DNA"/>
</dbReference>
<evidence type="ECO:0000256" key="2">
    <source>
        <dbReference type="ARBA" id="ARBA00022908"/>
    </source>
</evidence>
<dbReference type="GO" id="GO:0015074">
    <property type="term" value="P:DNA integration"/>
    <property type="evidence" value="ECO:0007669"/>
    <property type="project" value="UniProtKB-KW"/>
</dbReference>
<dbReference type="CDD" id="cd00569">
    <property type="entry name" value="HTH_Hin_like"/>
    <property type="match status" value="1"/>
</dbReference>
<proteinExistence type="inferred from homology"/>
<evidence type="ECO:0000259" key="7">
    <source>
        <dbReference type="PROSITE" id="PS51736"/>
    </source>
</evidence>
<dbReference type="PROSITE" id="PS00398">
    <property type="entry name" value="RECOMBINASES_2"/>
    <property type="match status" value="1"/>
</dbReference>
<dbReference type="OrthoDB" id="3405463at2"/>
<evidence type="ECO:0000256" key="5">
    <source>
        <dbReference type="PIRSR" id="PIRSR606118-50"/>
    </source>
</evidence>
<dbReference type="GO" id="GO:0000150">
    <property type="term" value="F:DNA strand exchange activity"/>
    <property type="evidence" value="ECO:0007669"/>
    <property type="project" value="InterPro"/>
</dbReference>
<dbReference type="SUPFAM" id="SSF46689">
    <property type="entry name" value="Homeodomain-like"/>
    <property type="match status" value="1"/>
</dbReference>
<dbReference type="InterPro" id="IPR036162">
    <property type="entry name" value="Resolvase-like_N_sf"/>
</dbReference>
<evidence type="ECO:0000256" key="3">
    <source>
        <dbReference type="ARBA" id="ARBA00023125"/>
    </source>
</evidence>
<feature type="active site" description="O-(5'-phospho-DNA)-serine intermediate" evidence="5 6">
    <location>
        <position position="51"/>
    </location>
</feature>
<evidence type="ECO:0000313" key="9">
    <source>
        <dbReference type="Proteomes" id="UP000240988"/>
    </source>
</evidence>